<dbReference type="Gene3D" id="1.10.10.10">
    <property type="entry name" value="Winged helix-like DNA-binding domain superfamily/Winged helix DNA-binding domain"/>
    <property type="match status" value="1"/>
</dbReference>
<accession>A0ABT9J521</accession>
<dbReference type="PANTHER" id="PTHR42756">
    <property type="entry name" value="TRANSCRIPTIONAL REGULATOR, MARR"/>
    <property type="match status" value="1"/>
</dbReference>
<protein>
    <submittedName>
        <fullName evidence="5">MarR family transcriptional regulator</fullName>
    </submittedName>
</protein>
<dbReference type="PROSITE" id="PS50995">
    <property type="entry name" value="HTH_MARR_2"/>
    <property type="match status" value="1"/>
</dbReference>
<sequence length="144" mass="16611">MRHESLLGKINEINSSSSSYISKRLKEENFPLLRNHLPLFFILPHNGEMMQFNEIASNWNISKSSLSDVLAKYEELGFIKKSQCDSDKRITNIGLTQEAYPILDKLKKIGTDLINILLSDFETEDREIFETYINKVISNIDKAL</sequence>
<dbReference type="SMART" id="SM00347">
    <property type="entry name" value="HTH_MARR"/>
    <property type="match status" value="1"/>
</dbReference>
<proteinExistence type="predicted"/>
<evidence type="ECO:0000256" key="3">
    <source>
        <dbReference type="ARBA" id="ARBA00023163"/>
    </source>
</evidence>
<keyword evidence="2" id="KW-0238">DNA-binding</keyword>
<evidence type="ECO:0000256" key="2">
    <source>
        <dbReference type="ARBA" id="ARBA00023125"/>
    </source>
</evidence>
<dbReference type="Proteomes" id="UP001231941">
    <property type="component" value="Unassembled WGS sequence"/>
</dbReference>
<evidence type="ECO:0000313" key="5">
    <source>
        <dbReference type="EMBL" id="MDP5276044.1"/>
    </source>
</evidence>
<dbReference type="PRINTS" id="PR00598">
    <property type="entry name" value="HTHMARR"/>
</dbReference>
<evidence type="ECO:0000259" key="4">
    <source>
        <dbReference type="PROSITE" id="PS50995"/>
    </source>
</evidence>
<keyword evidence="3" id="KW-0804">Transcription</keyword>
<keyword evidence="6" id="KW-1185">Reference proteome</keyword>
<dbReference type="InterPro" id="IPR036390">
    <property type="entry name" value="WH_DNA-bd_sf"/>
</dbReference>
<dbReference type="Pfam" id="PF01047">
    <property type="entry name" value="MarR"/>
    <property type="match status" value="1"/>
</dbReference>
<dbReference type="InterPro" id="IPR036388">
    <property type="entry name" value="WH-like_DNA-bd_sf"/>
</dbReference>
<keyword evidence="1" id="KW-0805">Transcription regulation</keyword>
<dbReference type="InterPro" id="IPR000835">
    <property type="entry name" value="HTH_MarR-typ"/>
</dbReference>
<evidence type="ECO:0000313" key="6">
    <source>
        <dbReference type="Proteomes" id="UP001231941"/>
    </source>
</evidence>
<evidence type="ECO:0000256" key="1">
    <source>
        <dbReference type="ARBA" id="ARBA00023015"/>
    </source>
</evidence>
<reference evidence="5 6" key="1">
    <citation type="submission" date="2023-08" db="EMBL/GenBank/DDBJ databases">
        <authorList>
            <person name="Park J.-S."/>
        </authorList>
    </citation>
    <scope>NUCLEOTIDE SEQUENCE [LARGE SCALE GENOMIC DNA]</scope>
    <source>
        <strain evidence="5 6">2205SS18-9</strain>
    </source>
</reference>
<dbReference type="EMBL" id="JAVAMP010000011">
    <property type="protein sequence ID" value="MDP5276044.1"/>
    <property type="molecule type" value="Genomic_DNA"/>
</dbReference>
<dbReference type="PANTHER" id="PTHR42756:SF1">
    <property type="entry name" value="TRANSCRIPTIONAL REPRESSOR OF EMRAB OPERON"/>
    <property type="match status" value="1"/>
</dbReference>
<dbReference type="RefSeq" id="WP_305993350.1">
    <property type="nucleotide sequence ID" value="NZ_JAVAMP010000011.1"/>
</dbReference>
<comment type="caution">
    <text evidence="5">The sequence shown here is derived from an EMBL/GenBank/DDBJ whole genome shotgun (WGS) entry which is preliminary data.</text>
</comment>
<dbReference type="SUPFAM" id="SSF46785">
    <property type="entry name" value="Winged helix' DNA-binding domain"/>
    <property type="match status" value="1"/>
</dbReference>
<name>A0ABT9J521_9BACL</name>
<gene>
    <name evidence="5" type="ORF">Q5Y73_18245</name>
</gene>
<feature type="domain" description="HTH marR-type" evidence="4">
    <location>
        <begin position="3"/>
        <end position="138"/>
    </location>
</feature>
<organism evidence="5 6">
    <name type="scientific">Chengkuizengella axinellae</name>
    <dbReference type="NCBI Taxonomy" id="3064388"/>
    <lineage>
        <taxon>Bacteria</taxon>
        <taxon>Bacillati</taxon>
        <taxon>Bacillota</taxon>
        <taxon>Bacilli</taxon>
        <taxon>Bacillales</taxon>
        <taxon>Paenibacillaceae</taxon>
        <taxon>Chengkuizengella</taxon>
    </lineage>
</organism>